<dbReference type="AlphaFoldDB" id="A0A4Z0F8N7"/>
<comment type="caution">
    <text evidence="1">The sequence shown here is derived from an EMBL/GenBank/DDBJ whole genome shotgun (WGS) entry which is preliminary data.</text>
</comment>
<evidence type="ECO:0000313" key="1">
    <source>
        <dbReference type="EMBL" id="TFZ81635.1"/>
    </source>
</evidence>
<sequence length="877" mass="98674">MKSSDTLDRFDDTGLLNFVNKQGGQRAAARVLGVARTTLQSRVYSAQESIRTTAAIRNPLIQESPSKGVKTYIFSSAQDNTSLNERCLRFLENLKAYAAHLGNTEIHISGFTYQKGLFEDHSKEGGYYVPAVQPYLTLARMEIADKIAFCGEMNILPTAVRPLSGLETYTRHMWGVFPHPKIALESVATPKFAPAKQIMTTGCITPQNYVPKKAGLKAQFHHVIGALIVEVDADGDVFCRHLIADKKGDFQDLTTVVEEGVVQTGRRVHAVNWGDIHIEKMDPVSAKTCWGLTSVIETTPTNKPRERWEIDTKGSMLDTLRPYFQFFHDTSDFTPRNHHNISDPHFRFEMFSKDTDSVEDALYKAARFLQVTQRPWCESVVVESNHDLAYLKWLRTSDYRTDPVNALFFLESQQRVYQAIRDGDSDFSIFEWAMHRLVPETQECVFLREDDSFVILGDQATGIECAMHGHLGANGGRPSPASLAKIGPKLNVGHVHCFPAGYKANVRGKGFTDLAEIRKGDLVSAFNPDTQANEWTRVIDTPKGTYSGPLVSIRKADSLHQEVTDRHFLFLKDGSYLPISDAIVYRDSLDVPVCAEPMVCNDVELDISDTKLRQIVAAAADGSLSTTRNSIVFHLKKDRKKQRVVELFGASLTRNPTWQETAKAHKAMVSAYSEEAKYLSSVFADGKRLPSWFVNLSDRQAEVVLDEIRFWDGVYDTGSSGRQFSTSKEPEAYLVASLANRLGYRTTCKKIDSRDNRFHVSWCESDHFRPTRAWNINDKRRIDDWGVRTRQVEDETVFCLTTESQNFWVMSPVTGQVSLTGNSPYIRDGVYAAGIEGLLDQGYNKGASGWAQAEIITYDNSRRTLVTRVGEKWRAAR</sequence>
<evidence type="ECO:0000313" key="2">
    <source>
        <dbReference type="Proteomes" id="UP000297890"/>
    </source>
</evidence>
<dbReference type="RefSeq" id="WP_135282600.1">
    <property type="nucleotide sequence ID" value="NZ_SRIO01000018.1"/>
</dbReference>
<proteinExistence type="predicted"/>
<dbReference type="SUPFAM" id="SSF51294">
    <property type="entry name" value="Hedgehog/intein (Hint) domain"/>
    <property type="match status" value="1"/>
</dbReference>
<organism evidence="1 2">
    <name type="scientific">Candidatus Macondimonas diazotrophica</name>
    <dbReference type="NCBI Taxonomy" id="2305248"/>
    <lineage>
        <taxon>Bacteria</taxon>
        <taxon>Pseudomonadati</taxon>
        <taxon>Pseudomonadota</taxon>
        <taxon>Gammaproteobacteria</taxon>
        <taxon>Chromatiales</taxon>
        <taxon>Ectothiorhodospiraceae</taxon>
        <taxon>Candidatus Macondimonas</taxon>
    </lineage>
</organism>
<reference evidence="1 2" key="1">
    <citation type="journal article" date="2019" name="ISME J.">
        <title>Candidatus Macondimonas diazotrophica, a novel gammaproteobacterial genus dominating crude-oil-contaminated coastal sediments.</title>
        <authorList>
            <person name="Karthikeyan S."/>
            <person name="Konstantinidis K."/>
        </authorList>
    </citation>
    <scope>NUCLEOTIDE SEQUENCE [LARGE SCALE GENOMIC DNA]</scope>
    <source>
        <strain evidence="1 2">KTK01</strain>
    </source>
</reference>
<dbReference type="Proteomes" id="UP000297890">
    <property type="component" value="Unassembled WGS sequence"/>
</dbReference>
<dbReference type="InterPro" id="IPR036844">
    <property type="entry name" value="Hint_dom_sf"/>
</dbReference>
<name>A0A4Z0F8N7_9GAMM</name>
<dbReference type="Gene3D" id="2.170.16.10">
    <property type="entry name" value="Hedgehog/Intein (Hint) domain"/>
    <property type="match status" value="1"/>
</dbReference>
<dbReference type="EMBL" id="SRIO01000018">
    <property type="protein sequence ID" value="TFZ81635.1"/>
    <property type="molecule type" value="Genomic_DNA"/>
</dbReference>
<gene>
    <name evidence="1" type="ORF">E4680_11675</name>
</gene>
<accession>A0A4Z0F8N7</accession>
<protein>
    <submittedName>
        <fullName evidence="1">Uncharacterized protein</fullName>
    </submittedName>
</protein>
<dbReference type="OrthoDB" id="7583965at2"/>
<keyword evidence="2" id="KW-1185">Reference proteome</keyword>